<proteinExistence type="inferred from homology"/>
<keyword evidence="5" id="KW-0812">Transmembrane</keyword>
<sequence>MDGDGVTSSMSQEMDEDADSFQSNSITSSLHMDASLSIRAIIFAVITIFIAVVLLGSIPALLSETPVQDIYSVVFDAGSTGSRVFVFHFKTKGTGIFGVSLEDEVFQSVEPGISFYALNPEEIEHSLRPLLQHATESVPKDYHSLTLVTFKATAGLRLLQKAKADKIISVVRNLLVSTPFYLPDLSRVEIMSGEEEGLFAWISVNFLLDLIWNAVHENTVTIFDLGGGSVQISFEISRLNVLGNILIRDVVKMLLLNADFNVFTKSYLGYGLKSARLGVMGGKEGPNGVVTYDHDVSDKLDTDVLLLSPCYTLGTNFTFLHNDVSYIVKGQNPASYVLPRCREAVDQFVQTANFIQNSEMSQRDIHLFSYFFDVARWAKLIPWNEYRRNLTPEDFYKAATKYCHEDDFEQKYPFLCIDLLYIHSLLTVGVGLKPDKKLSVETQLLGRQVSWTLGAALCTLSDKISFSPIL</sequence>
<feature type="transmembrane region" description="Helical" evidence="5">
    <location>
        <begin position="40"/>
        <end position="62"/>
    </location>
</feature>
<dbReference type="GO" id="GO:0005524">
    <property type="term" value="F:ATP binding"/>
    <property type="evidence" value="ECO:0007669"/>
    <property type="project" value="UniProtKB-KW"/>
</dbReference>
<dbReference type="PANTHER" id="PTHR11782">
    <property type="entry name" value="ADENOSINE/GUANOSINE DIPHOSPHATASE"/>
    <property type="match status" value="1"/>
</dbReference>
<evidence type="ECO:0000313" key="6">
    <source>
        <dbReference type="EMBL" id="CEK71230.1"/>
    </source>
</evidence>
<evidence type="ECO:0000256" key="1">
    <source>
        <dbReference type="ARBA" id="ARBA00009283"/>
    </source>
</evidence>
<reference evidence="6" key="1">
    <citation type="submission" date="2014-12" db="EMBL/GenBank/DDBJ databases">
        <title>Insight into the proteome of Arion vulgaris.</title>
        <authorList>
            <person name="Aradska J."/>
            <person name="Bulat T."/>
            <person name="Smidak R."/>
            <person name="Sarate P."/>
            <person name="Gangsoo J."/>
            <person name="Sialana F."/>
            <person name="Bilban M."/>
            <person name="Lubec G."/>
        </authorList>
    </citation>
    <scope>NUCLEOTIDE SEQUENCE</scope>
    <source>
        <tissue evidence="6">Skin</tissue>
    </source>
</reference>
<keyword evidence="4" id="KW-0067">ATP-binding</keyword>
<keyword evidence="4" id="KW-0547">Nucleotide-binding</keyword>
<accession>A0A0B6ZTZ1</accession>
<keyword evidence="5" id="KW-1133">Transmembrane helix</keyword>
<dbReference type="Gene3D" id="3.30.420.150">
    <property type="entry name" value="Exopolyphosphatase. Domain 2"/>
    <property type="match status" value="1"/>
</dbReference>
<dbReference type="EMBL" id="HACG01024365">
    <property type="protein sequence ID" value="CEK71230.1"/>
    <property type="molecule type" value="Transcribed_RNA"/>
</dbReference>
<evidence type="ECO:0000256" key="2">
    <source>
        <dbReference type="ARBA" id="ARBA00022801"/>
    </source>
</evidence>
<dbReference type="Gene3D" id="3.30.420.40">
    <property type="match status" value="1"/>
</dbReference>
<organism evidence="6">
    <name type="scientific">Arion vulgaris</name>
    <dbReference type="NCBI Taxonomy" id="1028688"/>
    <lineage>
        <taxon>Eukaryota</taxon>
        <taxon>Metazoa</taxon>
        <taxon>Spiralia</taxon>
        <taxon>Lophotrochozoa</taxon>
        <taxon>Mollusca</taxon>
        <taxon>Gastropoda</taxon>
        <taxon>Heterobranchia</taxon>
        <taxon>Euthyneura</taxon>
        <taxon>Panpulmonata</taxon>
        <taxon>Eupulmonata</taxon>
        <taxon>Stylommatophora</taxon>
        <taxon>Helicina</taxon>
        <taxon>Arionoidea</taxon>
        <taxon>Arionidae</taxon>
        <taxon>Arion</taxon>
    </lineage>
</organism>
<feature type="active site" description="Proton acceptor" evidence="3">
    <location>
        <position position="196"/>
    </location>
</feature>
<comment type="similarity">
    <text evidence="1">Belongs to the GDA1/CD39 NTPase family.</text>
</comment>
<dbReference type="GO" id="GO:0016787">
    <property type="term" value="F:hydrolase activity"/>
    <property type="evidence" value="ECO:0007669"/>
    <property type="project" value="UniProtKB-KW"/>
</dbReference>
<dbReference type="AlphaFoldDB" id="A0A0B6ZTZ1"/>
<dbReference type="Pfam" id="PF01150">
    <property type="entry name" value="GDA1_CD39"/>
    <property type="match status" value="1"/>
</dbReference>
<name>A0A0B6ZTZ1_9EUPU</name>
<keyword evidence="5" id="KW-0472">Membrane</keyword>
<keyword evidence="2" id="KW-0378">Hydrolase</keyword>
<feature type="binding site" evidence="4">
    <location>
        <begin position="227"/>
        <end position="231"/>
    </location>
    <ligand>
        <name>ATP</name>
        <dbReference type="ChEBI" id="CHEBI:30616"/>
    </ligand>
</feature>
<gene>
    <name evidence="6" type="primary">ORF77450</name>
</gene>
<dbReference type="InterPro" id="IPR000407">
    <property type="entry name" value="GDA1_CD39_NTPase"/>
</dbReference>
<evidence type="ECO:0000256" key="5">
    <source>
        <dbReference type="SAM" id="Phobius"/>
    </source>
</evidence>
<evidence type="ECO:0008006" key="7">
    <source>
        <dbReference type="Google" id="ProtNLM"/>
    </source>
</evidence>
<evidence type="ECO:0000256" key="3">
    <source>
        <dbReference type="PIRSR" id="PIRSR600407-1"/>
    </source>
</evidence>
<dbReference type="PANTHER" id="PTHR11782:SF127">
    <property type="entry name" value="NTPASE, ISOFORM F"/>
    <property type="match status" value="1"/>
</dbReference>
<evidence type="ECO:0000256" key="4">
    <source>
        <dbReference type="PIRSR" id="PIRSR600407-2"/>
    </source>
</evidence>
<protein>
    <recommendedName>
        <fullName evidence="7">Ectonucleoside triphosphate diphosphohydrolase 5</fullName>
    </recommendedName>
</protein>